<dbReference type="CDD" id="cd00158">
    <property type="entry name" value="RHOD"/>
    <property type="match status" value="1"/>
</dbReference>
<dbReference type="InterPro" id="IPR036873">
    <property type="entry name" value="Rhodanese-like_dom_sf"/>
</dbReference>
<accession>A0A2P6MF08</accession>
<sequence length="125" mass="14176">MSEYMDGILQYSAEEVQEKLKEPGTVIIDVREPEEYEASHIPGVPLLPMQQIPDFAEAFSPETEYIFICRSGRRSHHVSMFLKDQGIGKAANFDGGMLDWDGPSVDGPEVQLKAPEELLDWHKRK</sequence>
<protein>
    <submittedName>
        <fullName evidence="2">Rhodanese-like domain-containing protein</fullName>
    </submittedName>
</protein>
<dbReference type="RefSeq" id="WP_105959709.1">
    <property type="nucleotide sequence ID" value="NZ_PVNS01000011.1"/>
</dbReference>
<gene>
    <name evidence="2" type="ORF">C6I21_11940</name>
</gene>
<organism evidence="2 3">
    <name type="scientific">Alkalicoccus urumqiensis</name>
    <name type="common">Bacillus urumqiensis</name>
    <dbReference type="NCBI Taxonomy" id="1548213"/>
    <lineage>
        <taxon>Bacteria</taxon>
        <taxon>Bacillati</taxon>
        <taxon>Bacillota</taxon>
        <taxon>Bacilli</taxon>
        <taxon>Bacillales</taxon>
        <taxon>Bacillaceae</taxon>
        <taxon>Alkalicoccus</taxon>
    </lineage>
</organism>
<dbReference type="EMBL" id="PVNS01000011">
    <property type="protein sequence ID" value="PRO64854.1"/>
    <property type="molecule type" value="Genomic_DNA"/>
</dbReference>
<dbReference type="Gene3D" id="3.40.250.10">
    <property type="entry name" value="Rhodanese-like domain"/>
    <property type="match status" value="1"/>
</dbReference>
<dbReference type="PANTHER" id="PTHR43031">
    <property type="entry name" value="FAD-DEPENDENT OXIDOREDUCTASE"/>
    <property type="match status" value="1"/>
</dbReference>
<dbReference type="PANTHER" id="PTHR43031:SF17">
    <property type="entry name" value="SULFURTRANSFERASE YTWF-RELATED"/>
    <property type="match status" value="1"/>
</dbReference>
<comment type="caution">
    <text evidence="2">The sequence shown here is derived from an EMBL/GenBank/DDBJ whole genome shotgun (WGS) entry which is preliminary data.</text>
</comment>
<evidence type="ECO:0000313" key="3">
    <source>
        <dbReference type="Proteomes" id="UP000243650"/>
    </source>
</evidence>
<dbReference type="AlphaFoldDB" id="A0A2P6MF08"/>
<evidence type="ECO:0000259" key="1">
    <source>
        <dbReference type="PROSITE" id="PS50206"/>
    </source>
</evidence>
<dbReference type="SMART" id="SM00450">
    <property type="entry name" value="RHOD"/>
    <property type="match status" value="1"/>
</dbReference>
<dbReference type="Proteomes" id="UP000243650">
    <property type="component" value="Unassembled WGS sequence"/>
</dbReference>
<dbReference type="SUPFAM" id="SSF52821">
    <property type="entry name" value="Rhodanese/Cell cycle control phosphatase"/>
    <property type="match status" value="1"/>
</dbReference>
<name>A0A2P6MF08_ALKUR</name>
<dbReference type="PROSITE" id="PS50206">
    <property type="entry name" value="RHODANESE_3"/>
    <property type="match status" value="1"/>
</dbReference>
<dbReference type="InterPro" id="IPR050229">
    <property type="entry name" value="GlpE_sulfurtransferase"/>
</dbReference>
<evidence type="ECO:0000313" key="2">
    <source>
        <dbReference type="EMBL" id="PRO64854.1"/>
    </source>
</evidence>
<feature type="domain" description="Rhodanese" evidence="1">
    <location>
        <begin position="21"/>
        <end position="106"/>
    </location>
</feature>
<dbReference type="Pfam" id="PF00581">
    <property type="entry name" value="Rhodanese"/>
    <property type="match status" value="1"/>
</dbReference>
<proteinExistence type="predicted"/>
<dbReference type="InterPro" id="IPR001763">
    <property type="entry name" value="Rhodanese-like_dom"/>
</dbReference>
<keyword evidence="3" id="KW-1185">Reference proteome</keyword>
<dbReference type="OrthoDB" id="9800872at2"/>
<reference evidence="2 3" key="1">
    <citation type="submission" date="2018-03" db="EMBL/GenBank/DDBJ databases">
        <title>Bacillus urumqiensis sp. nov., a moderately haloalkaliphilic bacterium isolated from a salt lake.</title>
        <authorList>
            <person name="Zhao B."/>
            <person name="Liao Z."/>
        </authorList>
    </citation>
    <scope>NUCLEOTIDE SEQUENCE [LARGE SCALE GENOMIC DNA]</scope>
    <source>
        <strain evidence="2 3">BZ-SZ-XJ18</strain>
    </source>
</reference>